<dbReference type="GO" id="GO:0005737">
    <property type="term" value="C:cytoplasm"/>
    <property type="evidence" value="ECO:0007669"/>
    <property type="project" value="UniProtKB-SubCell"/>
</dbReference>
<dbReference type="Proteomes" id="UP001283212">
    <property type="component" value="Unassembled WGS sequence"/>
</dbReference>
<evidence type="ECO:0000256" key="5">
    <source>
        <dbReference type="ARBA" id="ARBA00023110"/>
    </source>
</evidence>
<evidence type="ECO:0000256" key="8">
    <source>
        <dbReference type="PROSITE-ProRule" id="PRU00277"/>
    </source>
</evidence>
<reference evidence="11 12" key="1">
    <citation type="submission" date="2023-06" db="EMBL/GenBank/DDBJ databases">
        <title>Genome sequence of Methancorpusculaceae sp. Cs1.</title>
        <authorList>
            <person name="Protasov E."/>
            <person name="Platt K."/>
            <person name="Poehlein A."/>
            <person name="Daniel R."/>
            <person name="Brune A."/>
        </authorList>
    </citation>
    <scope>NUCLEOTIDE SEQUENCE [LARGE SCALE GENOMIC DNA]</scope>
    <source>
        <strain evidence="11 12">Cs1</strain>
    </source>
</reference>
<evidence type="ECO:0000259" key="10">
    <source>
        <dbReference type="PROSITE" id="PS50059"/>
    </source>
</evidence>
<dbReference type="InterPro" id="IPR046357">
    <property type="entry name" value="PPIase_dom_sf"/>
</dbReference>
<keyword evidence="12" id="KW-1185">Reference proteome</keyword>
<dbReference type="PANTHER" id="PTHR47861:SF3">
    <property type="entry name" value="FKBP-TYPE PEPTIDYL-PROLYL CIS-TRANS ISOMERASE SLYD"/>
    <property type="match status" value="1"/>
</dbReference>
<feature type="domain" description="PPIase FKBP-type" evidence="10">
    <location>
        <begin position="35"/>
        <end position="109"/>
    </location>
</feature>
<dbReference type="SUPFAM" id="SSF54534">
    <property type="entry name" value="FKBP-like"/>
    <property type="match status" value="1"/>
</dbReference>
<evidence type="ECO:0000256" key="3">
    <source>
        <dbReference type="ARBA" id="ARBA00006577"/>
    </source>
</evidence>
<comment type="caution">
    <text evidence="11">The sequence shown here is derived from an EMBL/GenBank/DDBJ whole genome shotgun (WGS) entry which is preliminary data.</text>
</comment>
<dbReference type="AlphaFoldDB" id="A0AAE4MEQ7"/>
<evidence type="ECO:0000256" key="6">
    <source>
        <dbReference type="ARBA" id="ARBA00023186"/>
    </source>
</evidence>
<dbReference type="PANTHER" id="PTHR47861">
    <property type="entry name" value="FKBP-TYPE PEPTIDYL-PROLYL CIS-TRANS ISOMERASE SLYD"/>
    <property type="match status" value="1"/>
</dbReference>
<evidence type="ECO:0000313" key="11">
    <source>
        <dbReference type="EMBL" id="MDV0442989.1"/>
    </source>
</evidence>
<comment type="similarity">
    <text evidence="3 9">Belongs to the FKBP-type PPIase family.</text>
</comment>
<dbReference type="Gene3D" id="3.10.50.40">
    <property type="match status" value="1"/>
</dbReference>
<dbReference type="PROSITE" id="PS51257">
    <property type="entry name" value="PROKAR_LIPOPROTEIN"/>
    <property type="match status" value="1"/>
</dbReference>
<proteinExistence type="inferred from homology"/>
<sequence>MNKKILGVLFAAVALCLVVFAAGCIGTADQTAKVNDTVNVFYTLTLEDGMVAESNVGKTPLTFVVGSGRVVKGFDDAILGMKPGETKTVTLTPDLAYGEYSYNTYADVPISMAETYNNGPIEIGSTFLMYDYSTGAIQVVLGEVVIIDNESNMTRVVINAPYAGKTLIFEITLDSIGTKTT</sequence>
<dbReference type="RefSeq" id="WP_338095516.1">
    <property type="nucleotide sequence ID" value="NZ_JAWDKB010000001.1"/>
</dbReference>
<keyword evidence="5 8" id="KW-0697">Rotamase</keyword>
<organism evidence="11 12">
    <name type="scientific">Methanorbis rubei</name>
    <dbReference type="NCBI Taxonomy" id="3028300"/>
    <lineage>
        <taxon>Archaea</taxon>
        <taxon>Methanobacteriati</taxon>
        <taxon>Methanobacteriota</taxon>
        <taxon>Stenosarchaea group</taxon>
        <taxon>Methanomicrobia</taxon>
        <taxon>Methanomicrobiales</taxon>
        <taxon>Methanocorpusculaceae</taxon>
        <taxon>Methanorbis</taxon>
    </lineage>
</organism>
<dbReference type="Pfam" id="PF00254">
    <property type="entry name" value="FKBP_C"/>
    <property type="match status" value="1"/>
</dbReference>
<evidence type="ECO:0000256" key="2">
    <source>
        <dbReference type="ARBA" id="ARBA00004496"/>
    </source>
</evidence>
<dbReference type="EC" id="5.2.1.8" evidence="9"/>
<dbReference type="PROSITE" id="PS50059">
    <property type="entry name" value="FKBP_PPIASE"/>
    <property type="match status" value="1"/>
</dbReference>
<gene>
    <name evidence="11" type="primary">tig</name>
    <name evidence="11" type="ORF">McpCs1_03550</name>
</gene>
<evidence type="ECO:0000256" key="9">
    <source>
        <dbReference type="RuleBase" id="RU003915"/>
    </source>
</evidence>
<dbReference type="GO" id="GO:0042026">
    <property type="term" value="P:protein refolding"/>
    <property type="evidence" value="ECO:0007669"/>
    <property type="project" value="UniProtKB-ARBA"/>
</dbReference>
<dbReference type="GO" id="GO:0003755">
    <property type="term" value="F:peptidyl-prolyl cis-trans isomerase activity"/>
    <property type="evidence" value="ECO:0007669"/>
    <property type="project" value="UniProtKB-UniRule"/>
</dbReference>
<keyword evidence="6" id="KW-0143">Chaperone</keyword>
<comment type="catalytic activity">
    <reaction evidence="1 8 9">
        <text>[protein]-peptidylproline (omega=180) = [protein]-peptidylproline (omega=0)</text>
        <dbReference type="Rhea" id="RHEA:16237"/>
        <dbReference type="Rhea" id="RHEA-COMP:10747"/>
        <dbReference type="Rhea" id="RHEA-COMP:10748"/>
        <dbReference type="ChEBI" id="CHEBI:83833"/>
        <dbReference type="ChEBI" id="CHEBI:83834"/>
        <dbReference type="EC" id="5.2.1.8"/>
    </reaction>
</comment>
<keyword evidence="4" id="KW-0963">Cytoplasm</keyword>
<protein>
    <recommendedName>
        <fullName evidence="9">Peptidyl-prolyl cis-trans isomerase</fullName>
        <ecNumber evidence="9">5.2.1.8</ecNumber>
    </recommendedName>
</protein>
<keyword evidence="7 8" id="KW-0413">Isomerase</keyword>
<comment type="subcellular location">
    <subcellularLocation>
        <location evidence="2">Cytoplasm</location>
    </subcellularLocation>
</comment>
<evidence type="ECO:0000256" key="4">
    <source>
        <dbReference type="ARBA" id="ARBA00022490"/>
    </source>
</evidence>
<evidence type="ECO:0000256" key="1">
    <source>
        <dbReference type="ARBA" id="ARBA00000971"/>
    </source>
</evidence>
<evidence type="ECO:0000313" key="12">
    <source>
        <dbReference type="Proteomes" id="UP001283212"/>
    </source>
</evidence>
<name>A0AAE4MEQ7_9EURY</name>
<dbReference type="InterPro" id="IPR001179">
    <property type="entry name" value="PPIase_FKBP_dom"/>
</dbReference>
<accession>A0AAE4MEQ7</accession>
<evidence type="ECO:0000256" key="7">
    <source>
        <dbReference type="ARBA" id="ARBA00023235"/>
    </source>
</evidence>
<dbReference type="EMBL" id="JAWDKB010000001">
    <property type="protein sequence ID" value="MDV0442989.1"/>
    <property type="molecule type" value="Genomic_DNA"/>
</dbReference>